<dbReference type="PANTHER" id="PTHR30575:SF0">
    <property type="entry name" value="XAA-ARG DIPEPTIDASE"/>
    <property type="match status" value="1"/>
</dbReference>
<name>X1RYE8_9ZZZZ</name>
<accession>X1RYE8</accession>
<evidence type="ECO:0000259" key="1">
    <source>
        <dbReference type="Pfam" id="PF07687"/>
    </source>
</evidence>
<dbReference type="GO" id="GO:0005737">
    <property type="term" value="C:cytoplasm"/>
    <property type="evidence" value="ECO:0007669"/>
    <property type="project" value="TreeGrafter"/>
</dbReference>
<dbReference type="InterPro" id="IPR002933">
    <property type="entry name" value="Peptidase_M20"/>
</dbReference>
<dbReference type="InterPro" id="IPR017439">
    <property type="entry name" value="Amidohydrolase"/>
</dbReference>
<dbReference type="SUPFAM" id="SSF53187">
    <property type="entry name" value="Zn-dependent exopeptidases"/>
    <property type="match status" value="1"/>
</dbReference>
<protein>
    <recommendedName>
        <fullName evidence="1">Peptidase M20 dimerisation domain-containing protein</fullName>
    </recommendedName>
</protein>
<dbReference type="Pfam" id="PF07687">
    <property type="entry name" value="M20_dimer"/>
    <property type="match status" value="1"/>
</dbReference>
<dbReference type="Gene3D" id="3.30.70.360">
    <property type="match status" value="1"/>
</dbReference>
<evidence type="ECO:0000313" key="2">
    <source>
        <dbReference type="EMBL" id="GAI71936.1"/>
    </source>
</evidence>
<dbReference type="Gene3D" id="3.40.630.10">
    <property type="entry name" value="Zn peptidases"/>
    <property type="match status" value="1"/>
</dbReference>
<dbReference type="PIRSF" id="PIRSF037226">
    <property type="entry name" value="Amidohydrolase_ACY1L2_prd"/>
    <property type="match status" value="1"/>
</dbReference>
<dbReference type="InterPro" id="IPR017144">
    <property type="entry name" value="Xaa-Arg_dipeptidase"/>
</dbReference>
<dbReference type="PANTHER" id="PTHR30575">
    <property type="entry name" value="PEPTIDASE M20"/>
    <property type="match status" value="1"/>
</dbReference>
<reference evidence="2" key="1">
    <citation type="journal article" date="2014" name="Front. Microbiol.">
        <title>High frequency of phylogenetically diverse reductive dehalogenase-homologous genes in deep subseafloor sedimentary metagenomes.</title>
        <authorList>
            <person name="Kawai M."/>
            <person name="Futagami T."/>
            <person name="Toyoda A."/>
            <person name="Takaki Y."/>
            <person name="Nishi S."/>
            <person name="Hori S."/>
            <person name="Arai W."/>
            <person name="Tsubouchi T."/>
            <person name="Morono Y."/>
            <person name="Uchiyama I."/>
            <person name="Ito T."/>
            <person name="Fujiyama A."/>
            <person name="Inagaki F."/>
            <person name="Takami H."/>
        </authorList>
    </citation>
    <scope>NUCLEOTIDE SEQUENCE</scope>
    <source>
        <strain evidence="2">Expedition CK06-06</strain>
    </source>
</reference>
<dbReference type="FunFam" id="3.30.70.360:FF:000004">
    <property type="entry name" value="Peptidase M20 domain-containing protein 2"/>
    <property type="match status" value="1"/>
</dbReference>
<comment type="caution">
    <text evidence="2">The sequence shown here is derived from an EMBL/GenBank/DDBJ whole genome shotgun (WGS) entry which is preliminary data.</text>
</comment>
<organism evidence="2">
    <name type="scientific">marine sediment metagenome</name>
    <dbReference type="NCBI Taxonomy" id="412755"/>
    <lineage>
        <taxon>unclassified sequences</taxon>
        <taxon>metagenomes</taxon>
        <taxon>ecological metagenomes</taxon>
    </lineage>
</organism>
<dbReference type="InterPro" id="IPR036264">
    <property type="entry name" value="Bact_exopeptidase_dim_dom"/>
</dbReference>
<dbReference type="GO" id="GO:0016805">
    <property type="term" value="F:dipeptidase activity"/>
    <property type="evidence" value="ECO:0007669"/>
    <property type="project" value="InterPro"/>
</dbReference>
<dbReference type="EMBL" id="BARW01001057">
    <property type="protein sequence ID" value="GAI71936.1"/>
    <property type="molecule type" value="Genomic_DNA"/>
</dbReference>
<dbReference type="CDD" id="cd05672">
    <property type="entry name" value="M20_ACY1L2-like"/>
    <property type="match status" value="1"/>
</dbReference>
<dbReference type="InterPro" id="IPR052030">
    <property type="entry name" value="Peptidase_M20/M20A_hydrolases"/>
</dbReference>
<dbReference type="Pfam" id="PF01546">
    <property type="entry name" value="Peptidase_M20"/>
    <property type="match status" value="1"/>
</dbReference>
<dbReference type="InterPro" id="IPR011650">
    <property type="entry name" value="Peptidase_M20_dimer"/>
</dbReference>
<feature type="domain" description="Peptidase M20 dimerisation" evidence="1">
    <location>
        <begin position="174"/>
        <end position="260"/>
    </location>
</feature>
<dbReference type="NCBIfam" id="TIGR01891">
    <property type="entry name" value="amidohydrolases"/>
    <property type="match status" value="1"/>
</dbReference>
<dbReference type="GO" id="GO:0046657">
    <property type="term" value="P:folic acid catabolic process"/>
    <property type="evidence" value="ECO:0007669"/>
    <property type="project" value="TreeGrafter"/>
</dbReference>
<gene>
    <name evidence="2" type="ORF">S12H4_03671</name>
</gene>
<proteinExistence type="predicted"/>
<dbReference type="GO" id="GO:0071713">
    <property type="term" value="F:para-aminobenzoyl-glutamate hydrolase activity"/>
    <property type="evidence" value="ECO:0007669"/>
    <property type="project" value="TreeGrafter"/>
</dbReference>
<sequence>MGENLNIEKLRAAVTGEIDAQRHQLSELSLKIHANPELGFHEVKATAWLTRYLEENGFSIERGICELPTAFRGSYGQGKPTIAILAEYDALPSLGHACGHNLIAACAVGAAVASKLAIDQLGGSILVIGTPAEEGGGGKIIMADRGVFNNVDMAMMVHPGVYNVATARALANQSLEVEFFGKAAHAAARPEAGINALEAMLNSFAAINSLRQHIKDKARIHGIITDGGEAVNIVPAHSAGSFLVRAADNTYLDELKERVLNCFIGAATASGARLEYRWGKTRYAPMRNNLTLARLFRQNMQSLGRRMQLFNPSSAFGSTDMGNVSQLVPGIHPIVAIAPKDVLGHSPQFAEAAASEAGIRGLVDAAKALAMTAVDLVANPEIAVKVKEEFKQSK</sequence>
<dbReference type="AlphaFoldDB" id="X1RYE8"/>
<dbReference type="SUPFAM" id="SSF55031">
    <property type="entry name" value="Bacterial exopeptidase dimerisation domain"/>
    <property type="match status" value="1"/>
</dbReference>